<gene>
    <name evidence="2" type="ORF">PVK06_000603</name>
</gene>
<evidence type="ECO:0000313" key="3">
    <source>
        <dbReference type="Proteomes" id="UP001358586"/>
    </source>
</evidence>
<feature type="domain" description="HAT C-terminal dimerisation" evidence="1">
    <location>
        <begin position="18"/>
        <end position="73"/>
    </location>
</feature>
<evidence type="ECO:0000259" key="1">
    <source>
        <dbReference type="Pfam" id="PF05699"/>
    </source>
</evidence>
<protein>
    <recommendedName>
        <fullName evidence="1">HAT C-terminal dimerisation domain-containing protein</fullName>
    </recommendedName>
</protein>
<reference evidence="2 3" key="1">
    <citation type="submission" date="2023-03" db="EMBL/GenBank/DDBJ databases">
        <title>WGS of Gossypium arboreum.</title>
        <authorList>
            <person name="Yu D."/>
        </authorList>
    </citation>
    <scope>NUCLEOTIDE SEQUENCE [LARGE SCALE GENOMIC DNA]</scope>
    <source>
        <tissue evidence="2">Leaf</tissue>
    </source>
</reference>
<dbReference type="Pfam" id="PF05699">
    <property type="entry name" value="Dimer_Tnp_hAT"/>
    <property type="match status" value="1"/>
</dbReference>
<dbReference type="Proteomes" id="UP001358586">
    <property type="component" value="Chromosome 1"/>
</dbReference>
<dbReference type="InterPro" id="IPR008906">
    <property type="entry name" value="HATC_C_dom"/>
</dbReference>
<evidence type="ECO:0000313" key="2">
    <source>
        <dbReference type="EMBL" id="KAK5844463.1"/>
    </source>
</evidence>
<name>A0ABR0R033_GOSAR</name>
<organism evidence="2 3">
    <name type="scientific">Gossypium arboreum</name>
    <name type="common">Tree cotton</name>
    <name type="synonym">Gossypium nanking</name>
    <dbReference type="NCBI Taxonomy" id="29729"/>
    <lineage>
        <taxon>Eukaryota</taxon>
        <taxon>Viridiplantae</taxon>
        <taxon>Streptophyta</taxon>
        <taxon>Embryophyta</taxon>
        <taxon>Tracheophyta</taxon>
        <taxon>Spermatophyta</taxon>
        <taxon>Magnoliopsida</taxon>
        <taxon>eudicotyledons</taxon>
        <taxon>Gunneridae</taxon>
        <taxon>Pentapetalae</taxon>
        <taxon>rosids</taxon>
        <taxon>malvids</taxon>
        <taxon>Malvales</taxon>
        <taxon>Malvaceae</taxon>
        <taxon>Malvoideae</taxon>
        <taxon>Gossypium</taxon>
    </lineage>
</organism>
<accession>A0ABR0R033</accession>
<dbReference type="EMBL" id="JARKNE010000001">
    <property type="protein sequence ID" value="KAK5844463.1"/>
    <property type="molecule type" value="Genomic_DNA"/>
</dbReference>
<sequence length="148" mass="17824">MRLKHVTFGIYQVLAKTNKSNIYPFLDKIIRLVVTLPVSNATIKQTFLAMKIVKTRLRNRMKDDFLSIYLVAYIKKERAREFSIDSIIDEYKLMKKRRTCKYGFEPTSKEECGYTKRTFQIMTSYPIGQIRVFHYKHRYNDDERQHRP</sequence>
<dbReference type="PANTHER" id="PTHR46880:SF5">
    <property type="entry name" value="DUF4371 DOMAIN-CONTAINING PROTEIN"/>
    <property type="match status" value="1"/>
</dbReference>
<keyword evidence="3" id="KW-1185">Reference proteome</keyword>
<proteinExistence type="predicted"/>
<comment type="caution">
    <text evidence="2">The sequence shown here is derived from an EMBL/GenBank/DDBJ whole genome shotgun (WGS) entry which is preliminary data.</text>
</comment>
<dbReference type="PANTHER" id="PTHR46880">
    <property type="entry name" value="RAS-ASSOCIATING DOMAIN-CONTAINING PROTEIN"/>
    <property type="match status" value="1"/>
</dbReference>